<dbReference type="EMBL" id="JAAOIV010000004">
    <property type="protein sequence ID" value="NHN55572.1"/>
    <property type="molecule type" value="Genomic_DNA"/>
</dbReference>
<keyword evidence="7" id="KW-1185">Reference proteome</keyword>
<name>A0A967B4P5_9MICO</name>
<proteinExistence type="inferred from homology"/>
<dbReference type="InterPro" id="IPR050682">
    <property type="entry name" value="ModA/WtpA"/>
</dbReference>
<organism evidence="6 7">
    <name type="scientific">Metallococcus carri</name>
    <dbReference type="NCBI Taxonomy" id="1656884"/>
    <lineage>
        <taxon>Bacteria</taxon>
        <taxon>Bacillati</taxon>
        <taxon>Actinomycetota</taxon>
        <taxon>Actinomycetes</taxon>
        <taxon>Micrococcales</taxon>
        <taxon>Dermacoccaceae</taxon>
        <taxon>Metallococcus</taxon>
    </lineage>
</organism>
<dbReference type="RefSeq" id="WP_166195342.1">
    <property type="nucleotide sequence ID" value="NZ_JAAOIV010000004.1"/>
</dbReference>
<feature type="signal peptide" evidence="5">
    <location>
        <begin position="1"/>
        <end position="22"/>
    </location>
</feature>
<dbReference type="Pfam" id="PF13531">
    <property type="entry name" value="SBP_bac_11"/>
    <property type="match status" value="1"/>
</dbReference>
<dbReference type="AlphaFoldDB" id="A0A967B4P5"/>
<evidence type="ECO:0000256" key="5">
    <source>
        <dbReference type="SAM" id="SignalP"/>
    </source>
</evidence>
<dbReference type="PROSITE" id="PS51257">
    <property type="entry name" value="PROKAR_LIPOPROTEIN"/>
    <property type="match status" value="1"/>
</dbReference>
<reference evidence="6" key="1">
    <citation type="submission" date="2020-03" db="EMBL/GenBank/DDBJ databases">
        <title>Draft sequencing of Calidifontibacter sp. DB0510.</title>
        <authorList>
            <person name="Kim D.-U."/>
        </authorList>
    </citation>
    <scope>NUCLEOTIDE SEQUENCE</scope>
    <source>
        <strain evidence="6">DB0510</strain>
    </source>
</reference>
<gene>
    <name evidence="6" type="primary">modA</name>
    <name evidence="6" type="ORF">G9U51_07235</name>
</gene>
<keyword evidence="3 5" id="KW-0732">Signal</keyword>
<sequence length="249" mass="24944">MKRSVSAIAVALVVTASAGVSACGSSDASGKRGTITVLAASSLTEAFGQLKTSLERQNPGLTIKISYAASSTLVTQVNNGAPADVVALADTTSAQQLSTTSKKPTIFATNRLEIAVPPSNPGAVTGLASLAKASTSVVLCAKQVPCGRAADKVLTRAGIRPQVISYEANVKATLAKVRTGDADAAVVYATDVAAAGSAVKGVPIPAAQNTVTQLPIVQLTDSPDAALFVSAVTSASGRKTLQSFGFGMP</sequence>
<dbReference type="SUPFAM" id="SSF53850">
    <property type="entry name" value="Periplasmic binding protein-like II"/>
    <property type="match status" value="1"/>
</dbReference>
<dbReference type="PANTHER" id="PTHR30632">
    <property type="entry name" value="MOLYBDATE-BINDING PERIPLASMIC PROTEIN"/>
    <property type="match status" value="1"/>
</dbReference>
<keyword evidence="2 4" id="KW-0479">Metal-binding</keyword>
<evidence type="ECO:0000256" key="1">
    <source>
        <dbReference type="ARBA" id="ARBA00009175"/>
    </source>
</evidence>
<feature type="binding site" evidence="4">
    <location>
        <position position="42"/>
    </location>
    <ligand>
        <name>molybdate</name>
        <dbReference type="ChEBI" id="CHEBI:36264"/>
    </ligand>
</feature>
<keyword evidence="4" id="KW-0500">Molybdenum</keyword>
<feature type="chain" id="PRO_5039564439" evidence="5">
    <location>
        <begin position="23"/>
        <end position="249"/>
    </location>
</feature>
<accession>A0A967B4P5</accession>
<dbReference type="PIRSF" id="PIRSF004846">
    <property type="entry name" value="ModA"/>
    <property type="match status" value="1"/>
</dbReference>
<evidence type="ECO:0000256" key="2">
    <source>
        <dbReference type="ARBA" id="ARBA00022723"/>
    </source>
</evidence>
<feature type="binding site" evidence="4">
    <location>
        <position position="70"/>
    </location>
    <ligand>
        <name>molybdate</name>
        <dbReference type="ChEBI" id="CHEBI:36264"/>
    </ligand>
</feature>
<dbReference type="PANTHER" id="PTHR30632:SF0">
    <property type="entry name" value="SULFATE-BINDING PROTEIN"/>
    <property type="match status" value="1"/>
</dbReference>
<protein>
    <submittedName>
        <fullName evidence="6">Molybdate ABC transporter substrate-binding protein</fullName>
    </submittedName>
</protein>
<evidence type="ECO:0000313" key="6">
    <source>
        <dbReference type="EMBL" id="NHN55572.1"/>
    </source>
</evidence>
<dbReference type="InterPro" id="IPR005950">
    <property type="entry name" value="ModA"/>
</dbReference>
<comment type="similarity">
    <text evidence="1">Belongs to the bacterial solute-binding protein ModA family.</text>
</comment>
<dbReference type="GO" id="GO:0046872">
    <property type="term" value="F:metal ion binding"/>
    <property type="evidence" value="ECO:0007669"/>
    <property type="project" value="UniProtKB-KW"/>
</dbReference>
<dbReference type="GO" id="GO:0030973">
    <property type="term" value="F:molybdate ion binding"/>
    <property type="evidence" value="ECO:0007669"/>
    <property type="project" value="TreeGrafter"/>
</dbReference>
<evidence type="ECO:0000256" key="3">
    <source>
        <dbReference type="ARBA" id="ARBA00022729"/>
    </source>
</evidence>
<dbReference type="Gene3D" id="3.40.190.10">
    <property type="entry name" value="Periplasmic binding protein-like II"/>
    <property type="match status" value="2"/>
</dbReference>
<feature type="binding site" evidence="4">
    <location>
        <position position="170"/>
    </location>
    <ligand>
        <name>molybdate</name>
        <dbReference type="ChEBI" id="CHEBI:36264"/>
    </ligand>
</feature>
<dbReference type="NCBIfam" id="TIGR01256">
    <property type="entry name" value="modA"/>
    <property type="match status" value="1"/>
</dbReference>
<feature type="binding site" evidence="4">
    <location>
        <position position="188"/>
    </location>
    <ligand>
        <name>molybdate</name>
        <dbReference type="ChEBI" id="CHEBI:36264"/>
    </ligand>
</feature>
<comment type="caution">
    <text evidence="6">The sequence shown here is derived from an EMBL/GenBank/DDBJ whole genome shotgun (WGS) entry which is preliminary data.</text>
</comment>
<dbReference type="Proteomes" id="UP000744769">
    <property type="component" value="Unassembled WGS sequence"/>
</dbReference>
<dbReference type="GO" id="GO:0015689">
    <property type="term" value="P:molybdate ion transport"/>
    <property type="evidence" value="ECO:0007669"/>
    <property type="project" value="InterPro"/>
</dbReference>
<evidence type="ECO:0000256" key="4">
    <source>
        <dbReference type="PIRSR" id="PIRSR004846-1"/>
    </source>
</evidence>
<evidence type="ECO:0000313" key="7">
    <source>
        <dbReference type="Proteomes" id="UP000744769"/>
    </source>
</evidence>